<gene>
    <name evidence="2" type="ORF">HNP82_001864</name>
</gene>
<evidence type="ECO:0000259" key="1">
    <source>
        <dbReference type="Pfam" id="PF13472"/>
    </source>
</evidence>
<accession>A0A7W8HA53</accession>
<dbReference type="GO" id="GO:0004622">
    <property type="term" value="F:phosphatidylcholine lysophospholipase activity"/>
    <property type="evidence" value="ECO:0007669"/>
    <property type="project" value="TreeGrafter"/>
</dbReference>
<dbReference type="InterPro" id="IPR036514">
    <property type="entry name" value="SGNH_hydro_sf"/>
</dbReference>
<evidence type="ECO:0000313" key="3">
    <source>
        <dbReference type="Proteomes" id="UP000543642"/>
    </source>
</evidence>
<comment type="caution">
    <text evidence="2">The sequence shown here is derived from an EMBL/GenBank/DDBJ whole genome shotgun (WGS) entry which is preliminary data.</text>
</comment>
<dbReference type="PANTHER" id="PTHR30383">
    <property type="entry name" value="THIOESTERASE 1/PROTEASE 1/LYSOPHOSPHOLIPASE L1"/>
    <property type="match status" value="1"/>
</dbReference>
<feature type="domain" description="SGNH hydrolase-type esterase" evidence="1">
    <location>
        <begin position="75"/>
        <end position="278"/>
    </location>
</feature>
<organism evidence="2 3">
    <name type="scientific">Catenibacillus scindens</name>
    <dbReference type="NCBI Taxonomy" id="673271"/>
    <lineage>
        <taxon>Bacteria</taxon>
        <taxon>Bacillati</taxon>
        <taxon>Bacillota</taxon>
        <taxon>Clostridia</taxon>
        <taxon>Lachnospirales</taxon>
        <taxon>Lachnospiraceae</taxon>
        <taxon>Catenibacillus</taxon>
    </lineage>
</organism>
<dbReference type="Gene3D" id="3.40.50.1110">
    <property type="entry name" value="SGNH hydrolase"/>
    <property type="match status" value="1"/>
</dbReference>
<dbReference type="EMBL" id="JACHFW010000006">
    <property type="protein sequence ID" value="MBB5264736.1"/>
    <property type="molecule type" value="Genomic_DNA"/>
</dbReference>
<proteinExistence type="predicted"/>
<evidence type="ECO:0000313" key="2">
    <source>
        <dbReference type="EMBL" id="MBB5264736.1"/>
    </source>
</evidence>
<name>A0A7W8HA53_9FIRM</name>
<reference evidence="2 3" key="1">
    <citation type="submission" date="2020-08" db="EMBL/GenBank/DDBJ databases">
        <title>Genomic Encyclopedia of Type Strains, Phase IV (KMG-IV): sequencing the most valuable type-strain genomes for metagenomic binning, comparative biology and taxonomic classification.</title>
        <authorList>
            <person name="Goeker M."/>
        </authorList>
    </citation>
    <scope>NUCLEOTIDE SEQUENCE [LARGE SCALE GENOMIC DNA]</scope>
    <source>
        <strain evidence="2 3">DSM 106146</strain>
    </source>
</reference>
<dbReference type="PANTHER" id="PTHR30383:SF5">
    <property type="entry name" value="SGNH HYDROLASE-TYPE ESTERASE DOMAIN-CONTAINING PROTEIN"/>
    <property type="match status" value="1"/>
</dbReference>
<protein>
    <submittedName>
        <fullName evidence="2">Lysophospholipase L1-like esterase</fullName>
    </submittedName>
</protein>
<dbReference type="SUPFAM" id="SSF52266">
    <property type="entry name" value="SGNH hydrolase"/>
    <property type="match status" value="1"/>
</dbReference>
<dbReference type="InterPro" id="IPR051532">
    <property type="entry name" value="Ester_Hydrolysis_Enzymes"/>
</dbReference>
<dbReference type="RefSeq" id="WP_183773620.1">
    <property type="nucleotide sequence ID" value="NZ_CAWVEG010000086.1"/>
</dbReference>
<dbReference type="Pfam" id="PF13472">
    <property type="entry name" value="Lipase_GDSL_2"/>
    <property type="match status" value="1"/>
</dbReference>
<sequence length="288" mass="32355">MSARQCYEADVCLNSADKVCEKVLLDLSLNPQFIGKKRPERFIRVMEENDGGIAIFSPCGPTEDGLERRNPLIVAIGDSVTAGRFQWLISPKEREENYNKFIAGDFSHAIFHIEASDTLQAYPELFRRKLIRHYVYTCVSVINAGIAGDHLKGMFARHERDIITHQPDLVLINGSLNWDETTGTMGEYKKLLGEMVRNIKERTEADIVLMTSNAMAGDRNRIKILDACADAIRETAQEEDVCLADAYAMWQVYSAMGHPVETLLSNGLNHPVPAGHEAYARLLMQLIL</sequence>
<dbReference type="Proteomes" id="UP000543642">
    <property type="component" value="Unassembled WGS sequence"/>
</dbReference>
<keyword evidence="3" id="KW-1185">Reference proteome</keyword>
<dbReference type="InterPro" id="IPR013830">
    <property type="entry name" value="SGNH_hydro"/>
</dbReference>
<dbReference type="AlphaFoldDB" id="A0A7W8HA53"/>